<sequence length="284" mass="33364">ERRPFQQTSEQVQRMKLKHGSNYGRPIKGNDNITAPRREIPIDFWNKIDLNDDPEDLDKSIQFMKKELLQEKVNFDEVRIAWKKTLVARRKFIQTHTTKEVSQEFPGYHHVLLIFDEIQYLCNVDIESNLENALPKLLGIIPENSGFVNDNKHFQDSWQYLLQNKELACARSTIQVTSDDFNIYLEFNMITQTKSINQALSIVISLYVIFELQFGTRNRVIHLLYGILLQEPSILSKQLRLTLKQWDFHIDKKEHTRSMQPVTTASTNNNTQRVWVWVDMGVDG</sequence>
<feature type="region of interest" description="Disordered" evidence="1">
    <location>
        <begin position="1"/>
        <end position="32"/>
    </location>
</feature>
<protein>
    <submittedName>
        <fullName evidence="2">Uncharacterized protein</fullName>
    </submittedName>
</protein>
<gene>
    <name evidence="3" type="ORF">JXQ802_LOCUS55731</name>
    <name evidence="2" type="ORF">PYM288_LOCUS39193</name>
</gene>
<dbReference type="Proteomes" id="UP000663854">
    <property type="component" value="Unassembled WGS sequence"/>
</dbReference>
<reference evidence="2" key="1">
    <citation type="submission" date="2021-02" db="EMBL/GenBank/DDBJ databases">
        <authorList>
            <person name="Nowell W R."/>
        </authorList>
    </citation>
    <scope>NUCLEOTIDE SEQUENCE</scope>
</reference>
<evidence type="ECO:0000313" key="5">
    <source>
        <dbReference type="Proteomes" id="UP000663870"/>
    </source>
</evidence>
<comment type="caution">
    <text evidence="2">The sequence shown here is derived from an EMBL/GenBank/DDBJ whole genome shotgun (WGS) entry which is preliminary data.</text>
</comment>
<evidence type="ECO:0000256" key="1">
    <source>
        <dbReference type="SAM" id="MobiDB-lite"/>
    </source>
</evidence>
<name>A0A815UCB0_9BILA</name>
<accession>A0A815UCB0</accession>
<evidence type="ECO:0000313" key="4">
    <source>
        <dbReference type="Proteomes" id="UP000663854"/>
    </source>
</evidence>
<keyword evidence="5" id="KW-1185">Reference proteome</keyword>
<feature type="compositionally biased region" description="Polar residues" evidence="1">
    <location>
        <begin position="1"/>
        <end position="12"/>
    </location>
</feature>
<evidence type="ECO:0000313" key="3">
    <source>
        <dbReference type="EMBL" id="CAF1658856.1"/>
    </source>
</evidence>
<dbReference type="Proteomes" id="UP000663870">
    <property type="component" value="Unassembled WGS sequence"/>
</dbReference>
<evidence type="ECO:0000313" key="2">
    <source>
        <dbReference type="EMBL" id="CAF1512049.1"/>
    </source>
</evidence>
<dbReference type="EMBL" id="CAJNOL010012185">
    <property type="protein sequence ID" value="CAF1658856.1"/>
    <property type="molecule type" value="Genomic_DNA"/>
</dbReference>
<proteinExistence type="predicted"/>
<feature type="non-terminal residue" evidence="2">
    <location>
        <position position="1"/>
    </location>
</feature>
<dbReference type="EMBL" id="CAJNOH010010369">
    <property type="protein sequence ID" value="CAF1512049.1"/>
    <property type="molecule type" value="Genomic_DNA"/>
</dbReference>
<organism evidence="2 4">
    <name type="scientific">Rotaria sordida</name>
    <dbReference type="NCBI Taxonomy" id="392033"/>
    <lineage>
        <taxon>Eukaryota</taxon>
        <taxon>Metazoa</taxon>
        <taxon>Spiralia</taxon>
        <taxon>Gnathifera</taxon>
        <taxon>Rotifera</taxon>
        <taxon>Eurotatoria</taxon>
        <taxon>Bdelloidea</taxon>
        <taxon>Philodinida</taxon>
        <taxon>Philodinidae</taxon>
        <taxon>Rotaria</taxon>
    </lineage>
</organism>
<dbReference type="AlphaFoldDB" id="A0A815UCB0"/>